<dbReference type="EMBL" id="JANBPK010000770">
    <property type="protein sequence ID" value="KAJ2932551.1"/>
    <property type="molecule type" value="Genomic_DNA"/>
</dbReference>
<feature type="domain" description="Xylanolytic transcriptional activator regulatory" evidence="6">
    <location>
        <begin position="288"/>
        <end position="360"/>
    </location>
</feature>
<dbReference type="GO" id="GO:0005634">
    <property type="term" value="C:nucleus"/>
    <property type="evidence" value="ECO:0007669"/>
    <property type="project" value="UniProtKB-SubCell"/>
</dbReference>
<feature type="region of interest" description="Disordered" evidence="5">
    <location>
        <begin position="541"/>
        <end position="565"/>
    </location>
</feature>
<dbReference type="CDD" id="cd12148">
    <property type="entry name" value="fungal_TF_MHR"/>
    <property type="match status" value="1"/>
</dbReference>
<feature type="compositionally biased region" description="Polar residues" evidence="5">
    <location>
        <begin position="543"/>
        <end position="557"/>
    </location>
</feature>
<keyword evidence="3" id="KW-0238">DNA-binding</keyword>
<gene>
    <name evidence="7" type="ORF">H1R20_g4545</name>
</gene>
<evidence type="ECO:0000256" key="1">
    <source>
        <dbReference type="ARBA" id="ARBA00004123"/>
    </source>
</evidence>
<dbReference type="Pfam" id="PF04082">
    <property type="entry name" value="Fungal_trans"/>
    <property type="match status" value="1"/>
</dbReference>
<dbReference type="GO" id="GO:0006351">
    <property type="term" value="P:DNA-templated transcription"/>
    <property type="evidence" value="ECO:0007669"/>
    <property type="project" value="InterPro"/>
</dbReference>
<feature type="region of interest" description="Disordered" evidence="5">
    <location>
        <begin position="665"/>
        <end position="697"/>
    </location>
</feature>
<evidence type="ECO:0000259" key="6">
    <source>
        <dbReference type="SMART" id="SM00906"/>
    </source>
</evidence>
<dbReference type="PANTHER" id="PTHR46910:SF3">
    <property type="entry name" value="HALOTOLERANCE PROTEIN 9-RELATED"/>
    <property type="match status" value="1"/>
</dbReference>
<feature type="region of interest" description="Disordered" evidence="5">
    <location>
        <begin position="504"/>
        <end position="529"/>
    </location>
</feature>
<organism evidence="7 8">
    <name type="scientific">Candolleomyces eurysporus</name>
    <dbReference type="NCBI Taxonomy" id="2828524"/>
    <lineage>
        <taxon>Eukaryota</taxon>
        <taxon>Fungi</taxon>
        <taxon>Dikarya</taxon>
        <taxon>Basidiomycota</taxon>
        <taxon>Agaricomycotina</taxon>
        <taxon>Agaricomycetes</taxon>
        <taxon>Agaricomycetidae</taxon>
        <taxon>Agaricales</taxon>
        <taxon>Agaricineae</taxon>
        <taxon>Psathyrellaceae</taxon>
        <taxon>Candolleomyces</taxon>
    </lineage>
</organism>
<keyword evidence="2" id="KW-0479">Metal-binding</keyword>
<feature type="compositionally biased region" description="Polar residues" evidence="5">
    <location>
        <begin position="665"/>
        <end position="676"/>
    </location>
</feature>
<accession>A0A9W8JCV3</accession>
<dbReference type="InterPro" id="IPR050987">
    <property type="entry name" value="AtrR-like"/>
</dbReference>
<sequence length="765" mass="84380">MDPLLKKILSESFPVSTSLTLLRETMTHIARYARALEAAVPEDALMKQASIPPLVKGPSHTLQESSVTSIGATIALSAPAKDFDLEQRSTLVHDFNRSMTLTGANDRFFGPSSMSALVDATAMELREASQNHLSPGPGRAITMKKHMRPEFWSVLPWEQPPPIDNTPLDFPPPDLLNELVGMYFAYVNAYFPFMHRPTLEKGIQSGLHLSCTGFGMVVLGVCAVASRYSNDPRVLLEGTTSLFSNGFKWFRQIKLFHESSQRAPSLYDLQALYLSITYRHGSSTPEQCWYLIGYGIRAAQDIGLNRRNLGLKPTVENELRKRVFWMFILADSLVSAAVGRPPAVELSDLDLELPIDCDDEYWENSNPEVAFKQPAGIPSRVSFFCSMIELIKIHHNVQRAFYSVTPKEPPPGISPGERDRLALVNIDSALNAWVDSVPDHRASDLLLEPSDLSHSLSLAAQNAGIRSIDEEREMKAVQACIDVLKKHETRWHAAGRFRDILTTLASAGLPPQSTGPPRAKRPRNEDTDYPNQEVMVWPAITTPPLSDSSTNSSQTMEFSRLRDPPPPSTFIQALVSTPESPPPYSTVPTDAIPLYICDLSKPFPPFNQMDGEHNLAWKRQLDELDALWGEVSSGEDQTRRGANIMAPTIETSGFGSHNLSANPPTFASPIESSGPISSRGPPLSTFPPSDAYASNPGSDLLGVQDATLWTDFPMGHSLDDWGPYFSHMDALSAAHFQQDPHSSHIVESQSFSYLSGDQGTLAYGR</sequence>
<dbReference type="SMART" id="SM00906">
    <property type="entry name" value="Fungal_trans"/>
    <property type="match status" value="1"/>
</dbReference>
<evidence type="ECO:0000313" key="7">
    <source>
        <dbReference type="EMBL" id="KAJ2932551.1"/>
    </source>
</evidence>
<evidence type="ECO:0000256" key="5">
    <source>
        <dbReference type="SAM" id="MobiDB-lite"/>
    </source>
</evidence>
<dbReference type="PANTHER" id="PTHR46910">
    <property type="entry name" value="TRANSCRIPTION FACTOR PDR1"/>
    <property type="match status" value="1"/>
</dbReference>
<keyword evidence="8" id="KW-1185">Reference proteome</keyword>
<dbReference type="OrthoDB" id="4456959at2759"/>
<keyword evidence="4" id="KW-0539">Nucleus</keyword>
<dbReference type="Proteomes" id="UP001140091">
    <property type="component" value="Unassembled WGS sequence"/>
</dbReference>
<dbReference type="GO" id="GO:0003700">
    <property type="term" value="F:DNA-binding transcription factor activity"/>
    <property type="evidence" value="ECO:0007669"/>
    <property type="project" value="InterPro"/>
</dbReference>
<comment type="subcellular location">
    <subcellularLocation>
        <location evidence="1">Nucleus</location>
    </subcellularLocation>
</comment>
<reference evidence="7" key="1">
    <citation type="submission" date="2022-06" db="EMBL/GenBank/DDBJ databases">
        <title>Genome Sequence of Candolleomyces eurysporus.</title>
        <authorList>
            <person name="Buettner E."/>
        </authorList>
    </citation>
    <scope>NUCLEOTIDE SEQUENCE</scope>
    <source>
        <strain evidence="7">VTCC 930004</strain>
    </source>
</reference>
<evidence type="ECO:0000256" key="3">
    <source>
        <dbReference type="ARBA" id="ARBA00023125"/>
    </source>
</evidence>
<feature type="non-terminal residue" evidence="7">
    <location>
        <position position="765"/>
    </location>
</feature>
<proteinExistence type="predicted"/>
<dbReference type="GO" id="GO:0008270">
    <property type="term" value="F:zinc ion binding"/>
    <property type="evidence" value="ECO:0007669"/>
    <property type="project" value="InterPro"/>
</dbReference>
<evidence type="ECO:0000256" key="4">
    <source>
        <dbReference type="ARBA" id="ARBA00023242"/>
    </source>
</evidence>
<evidence type="ECO:0000313" key="8">
    <source>
        <dbReference type="Proteomes" id="UP001140091"/>
    </source>
</evidence>
<dbReference type="InterPro" id="IPR007219">
    <property type="entry name" value="XnlR_reg_dom"/>
</dbReference>
<name>A0A9W8JCV3_9AGAR</name>
<dbReference type="AlphaFoldDB" id="A0A9W8JCV3"/>
<protein>
    <recommendedName>
        <fullName evidence="6">Xylanolytic transcriptional activator regulatory domain-containing protein</fullName>
    </recommendedName>
</protein>
<dbReference type="GO" id="GO:0003677">
    <property type="term" value="F:DNA binding"/>
    <property type="evidence" value="ECO:0007669"/>
    <property type="project" value="UniProtKB-KW"/>
</dbReference>
<comment type="caution">
    <text evidence="7">The sequence shown here is derived from an EMBL/GenBank/DDBJ whole genome shotgun (WGS) entry which is preliminary data.</text>
</comment>
<evidence type="ECO:0000256" key="2">
    <source>
        <dbReference type="ARBA" id="ARBA00022723"/>
    </source>
</evidence>